<protein>
    <submittedName>
        <fullName evidence="2">Uncharacterized protein</fullName>
    </submittedName>
</protein>
<evidence type="ECO:0000256" key="1">
    <source>
        <dbReference type="SAM" id="Phobius"/>
    </source>
</evidence>
<name>A0A841HA22_HALSI</name>
<keyword evidence="1" id="KW-0472">Membrane</keyword>
<keyword evidence="1" id="KW-1133">Transmembrane helix</keyword>
<comment type="caution">
    <text evidence="2">The sequence shown here is derived from an EMBL/GenBank/DDBJ whole genome shotgun (WGS) entry which is preliminary data.</text>
</comment>
<sequence length="34" mass="3523">MDAERHSMSTPTKVVVSTVAIAAVLSLLVLVNVA</sequence>
<gene>
    <name evidence="2" type="ORF">HNR49_000932</name>
</gene>
<dbReference type="EMBL" id="JACHGX010000002">
    <property type="protein sequence ID" value="MBB6089576.1"/>
    <property type="molecule type" value="Genomic_DNA"/>
</dbReference>
<evidence type="ECO:0000313" key="2">
    <source>
        <dbReference type="EMBL" id="MBB6089576.1"/>
    </source>
</evidence>
<proteinExistence type="predicted"/>
<dbReference type="AlphaFoldDB" id="A0A841HA22"/>
<reference evidence="2" key="1">
    <citation type="submission" date="2020-08" db="EMBL/GenBank/DDBJ databases">
        <title>Genomic Encyclopedia of Type Strains, Phase IV (KMG-IV): sequencing the most valuable type-strain genomes for metagenomic binning, comparative biology and taxonomic classification.</title>
        <authorList>
            <person name="Goeker M."/>
        </authorList>
    </citation>
    <scope>NUCLEOTIDE SEQUENCE</scope>
    <source>
        <strain evidence="2">DSM 669</strain>
    </source>
</reference>
<evidence type="ECO:0000313" key="3">
    <source>
        <dbReference type="Proteomes" id="UP000642919"/>
    </source>
</evidence>
<feature type="transmembrane region" description="Helical" evidence="1">
    <location>
        <begin position="14"/>
        <end position="33"/>
    </location>
</feature>
<accession>A0A841HA22</accession>
<organism evidence="2 3">
    <name type="scientific">Halobacterium salinarum</name>
    <name type="common">Halobacterium halobium</name>
    <dbReference type="NCBI Taxonomy" id="2242"/>
    <lineage>
        <taxon>Archaea</taxon>
        <taxon>Methanobacteriati</taxon>
        <taxon>Methanobacteriota</taxon>
        <taxon>Stenosarchaea group</taxon>
        <taxon>Halobacteria</taxon>
        <taxon>Halobacteriales</taxon>
        <taxon>Halobacteriaceae</taxon>
        <taxon>Halobacterium</taxon>
    </lineage>
</organism>
<keyword evidence="1" id="KW-0812">Transmembrane</keyword>
<dbReference type="Proteomes" id="UP000642919">
    <property type="component" value="Unassembled WGS sequence"/>
</dbReference>